<gene>
    <name evidence="1" type="ORF">KUV31_00770</name>
</gene>
<dbReference type="RefSeq" id="WP_222404139.1">
    <property type="nucleotide sequence ID" value="NZ_JAHVKP010000001.1"/>
</dbReference>
<evidence type="ECO:0008006" key="3">
    <source>
        <dbReference type="Google" id="ProtNLM"/>
    </source>
</evidence>
<dbReference type="InterPro" id="IPR008337">
    <property type="entry name" value="Capsule_biosynth_CapB"/>
</dbReference>
<comment type="caution">
    <text evidence="1">The sequence shown here is derived from an EMBL/GenBank/DDBJ whole genome shotgun (WGS) entry which is preliminary data.</text>
</comment>
<dbReference type="InterPro" id="IPR016024">
    <property type="entry name" value="ARM-type_fold"/>
</dbReference>
<dbReference type="EMBL" id="JAHVKP010000001">
    <property type="protein sequence ID" value="MBY6216870.1"/>
    <property type="molecule type" value="Genomic_DNA"/>
</dbReference>
<organism evidence="1 2">
    <name type="scientific">Qipengyuania aquimaris</name>
    <dbReference type="NCBI Taxonomy" id="255984"/>
    <lineage>
        <taxon>Bacteria</taxon>
        <taxon>Pseudomonadati</taxon>
        <taxon>Pseudomonadota</taxon>
        <taxon>Alphaproteobacteria</taxon>
        <taxon>Sphingomonadales</taxon>
        <taxon>Erythrobacteraceae</taxon>
        <taxon>Qipengyuania</taxon>
    </lineage>
</organism>
<dbReference type="Proteomes" id="UP000824927">
    <property type="component" value="Unassembled WGS sequence"/>
</dbReference>
<dbReference type="SUPFAM" id="SSF48371">
    <property type="entry name" value="ARM repeat"/>
    <property type="match status" value="1"/>
</dbReference>
<dbReference type="GO" id="GO:0016020">
    <property type="term" value="C:membrane"/>
    <property type="evidence" value="ECO:0007669"/>
    <property type="project" value="InterPro"/>
</dbReference>
<dbReference type="PRINTS" id="PR01758">
    <property type="entry name" value="CAPSULEPROTB"/>
</dbReference>
<dbReference type="InterPro" id="IPR011989">
    <property type="entry name" value="ARM-like"/>
</dbReference>
<dbReference type="GO" id="GO:0045227">
    <property type="term" value="P:capsule polysaccharide biosynthetic process"/>
    <property type="evidence" value="ECO:0007669"/>
    <property type="project" value="InterPro"/>
</dbReference>
<proteinExistence type="predicted"/>
<reference evidence="1" key="1">
    <citation type="submission" date="2021-06" db="EMBL/GenBank/DDBJ databases">
        <title>50 bacteria genomes isolated from Dapeng, Shenzhen, China.</title>
        <authorList>
            <person name="Zheng W."/>
            <person name="Yu S."/>
            <person name="Huang Y."/>
        </authorList>
    </citation>
    <scope>NUCLEOTIDE SEQUENCE</scope>
    <source>
        <strain evidence="1">DP4N28-2</strain>
    </source>
</reference>
<evidence type="ECO:0000313" key="2">
    <source>
        <dbReference type="Proteomes" id="UP000824927"/>
    </source>
</evidence>
<protein>
    <recommendedName>
        <fullName evidence="3">Capsule biosynthesis protein CapB</fullName>
    </recommendedName>
</protein>
<sequence>MSEIERLYRQGLVASTNPMRARLDADLMEALEAYGIRHGSEAESPGELIAIPAGFAAEQLDRLAQLQQARQAFAVRYDKALDDRERNAAILQFAEVMGATGSQARSDARYVGEPFDIDAVLERFRRRRGQCERALSFAAERLAAMATSVQSHMDMADWHVALSTHAAPALERLRAHDGDPRVRAAAYRCLARLGQAAEHARDNFWIDASLRDVRRASLDNSEDCWVQCEALEALFRLDPKSVDGILERRLAAPSTNGATPVDDNRIFVRRRIAFLLATHLAENRHLEAHHANISRDEDGAVRQAVAESLPFMPRDIARSTASLLVKDFDAQVRATLLARVGLLAPTLGGQETLDLILELLDDDDDEFVTRCAIAASGEFVDWAIAGDEAETRNWAKALRGQLGNIRRSEAKPRVRRWAGEASERIWLACSEEGREIAGILLDAAHRTSEGKTTRLPEIAPLLARDEALVGRVMAVLAQQDFGLSLSKGKIPRLTRGEVFERRIWRTLYELKQGATDKRQAFYHTIGRVFGGTVIAPSAHLAELAPTAVPGEPLHIASDGGWRNYIPLPDLALSVVDEGEEARIYTSEGITTLSPPKGLKERFRIWWQVTRNFAELAELRNTDPRAYVERLTKLGLAIGHEPYPEVEAEEAGAAQDPGVTRLFDVAGVIMVIPLLWDEVAAYVATVYENSLLELAIFLLILALYFFGRHVWKAYRVRQYRRSIALSLGGWGTRGKSGTERLKAALMNSLGAPLVSKTTGCEAMFLLGEPYGDLTELFLFRPYDKATIWEQADLLAIAQGVGARSFLWECMALNPSFVKILQRDWMKDDIATITNTFPDHEDVQGPAGRNVAEVMCEFVPEDSILVTSEEEMLPLLELRAQSFGTRVETVGWRDAGLLHKRLLDRFPYSEHPNNIALVNSMGRELGLDRDYCIKEMADRVVADLGVLKVYPRAEVDGATLEFVMGMSANERFGAMGNWTRMGFADHDLSSDPGVFVTTVVNNRADRVPRSRVFASMIVNDISADRHFLIGSNIEGLLDFIHQEWDDYAASIDLAAAEGGKEEAFDALMKRHRIPRSRKEIEWRLTAMLIEQGEHDTASHIAAWKKGDLDASLADKLAPDIAARMSAHIALLDERLETCLELRGMLDGDLDSLHARLRDVLRERFLSSLVPVRDYYTKGDTLVRQIARETPPGLHNRIMGLQNIKGTGLDFVYTWQAWDAVHAACEALAGDDPGGVEAGLQTLSGFQEFNALAEAKVRTTIAEVEARGTITDASAARSLATIVERMDDQLSRRKADFENRSDQDETKKGGSIASWLTDFSEGFLDASDAIRRRKAAERVYRAVMAEQISSARAALELKRLTIRQKGGWLSGWLTETGNRLRDLPARFARKG</sequence>
<accession>A0A9Q3RZ39</accession>
<name>A0A9Q3RZ39_9SPHN</name>
<dbReference type="Gene3D" id="1.25.10.10">
    <property type="entry name" value="Leucine-rich Repeat Variant"/>
    <property type="match status" value="1"/>
</dbReference>
<evidence type="ECO:0000313" key="1">
    <source>
        <dbReference type="EMBL" id="MBY6216870.1"/>
    </source>
</evidence>